<dbReference type="InterPro" id="IPR010982">
    <property type="entry name" value="Lambda_DNA-bd_dom_sf"/>
</dbReference>
<dbReference type="GO" id="GO:0003677">
    <property type="term" value="F:DNA binding"/>
    <property type="evidence" value="ECO:0007669"/>
    <property type="project" value="InterPro"/>
</dbReference>
<dbReference type="PROSITE" id="PS50943">
    <property type="entry name" value="HTH_CROC1"/>
    <property type="match status" value="1"/>
</dbReference>
<dbReference type="InterPro" id="IPR001387">
    <property type="entry name" value="Cro/C1-type_HTH"/>
</dbReference>
<protein>
    <submittedName>
        <fullName evidence="2">Helix-turn-helix domain-containing protein</fullName>
    </submittedName>
</protein>
<dbReference type="Gene3D" id="1.10.260.40">
    <property type="entry name" value="lambda repressor-like DNA-binding domains"/>
    <property type="match status" value="1"/>
</dbReference>
<dbReference type="CDD" id="cd00093">
    <property type="entry name" value="HTH_XRE"/>
    <property type="match status" value="1"/>
</dbReference>
<sequence length="104" mass="12116">MNNYYEYSVPELVRLLGSRFREYRLRSNMTQKEVSEQSGITVTTIHKFESGIATNLSLGTFLLLLKAIEQIDGIDGLLPELPESPYLYVQKKKIQRIRHKKQDK</sequence>
<organism evidence="2 3">
    <name type="scientific">Candidatus Cryptobacteroides avicola</name>
    <dbReference type="NCBI Taxonomy" id="2840757"/>
    <lineage>
        <taxon>Bacteria</taxon>
        <taxon>Pseudomonadati</taxon>
        <taxon>Bacteroidota</taxon>
        <taxon>Bacteroidia</taxon>
        <taxon>Bacteroidales</taxon>
        <taxon>Candidatus Cryptobacteroides</taxon>
    </lineage>
</organism>
<comment type="caution">
    <text evidence="2">The sequence shown here is derived from an EMBL/GenBank/DDBJ whole genome shotgun (WGS) entry which is preliminary data.</text>
</comment>
<reference evidence="2" key="1">
    <citation type="submission" date="2020-10" db="EMBL/GenBank/DDBJ databases">
        <authorList>
            <person name="Gilroy R."/>
        </authorList>
    </citation>
    <scope>NUCLEOTIDE SEQUENCE</scope>
    <source>
        <strain evidence="2">G3-8215</strain>
    </source>
</reference>
<accession>A0A940DQN7</accession>
<reference evidence="2" key="2">
    <citation type="journal article" date="2021" name="PeerJ">
        <title>Extensive microbial diversity within the chicken gut microbiome revealed by metagenomics and culture.</title>
        <authorList>
            <person name="Gilroy R."/>
            <person name="Ravi A."/>
            <person name="Getino M."/>
            <person name="Pursley I."/>
            <person name="Horton D.L."/>
            <person name="Alikhan N.F."/>
            <person name="Baker D."/>
            <person name="Gharbi K."/>
            <person name="Hall N."/>
            <person name="Watson M."/>
            <person name="Adriaenssens E.M."/>
            <person name="Foster-Nyarko E."/>
            <person name="Jarju S."/>
            <person name="Secka A."/>
            <person name="Antonio M."/>
            <person name="Oren A."/>
            <person name="Chaudhuri R.R."/>
            <person name="La Ragione R."/>
            <person name="Hildebrand F."/>
            <person name="Pallen M.J."/>
        </authorList>
    </citation>
    <scope>NUCLEOTIDE SEQUENCE</scope>
    <source>
        <strain evidence="2">G3-8215</strain>
    </source>
</reference>
<dbReference type="AlphaFoldDB" id="A0A940DQN7"/>
<dbReference type="SUPFAM" id="SSF47413">
    <property type="entry name" value="lambda repressor-like DNA-binding domains"/>
    <property type="match status" value="1"/>
</dbReference>
<evidence type="ECO:0000259" key="1">
    <source>
        <dbReference type="PROSITE" id="PS50943"/>
    </source>
</evidence>
<dbReference type="Proteomes" id="UP000725002">
    <property type="component" value="Unassembled WGS sequence"/>
</dbReference>
<evidence type="ECO:0000313" key="3">
    <source>
        <dbReference type="Proteomes" id="UP000725002"/>
    </source>
</evidence>
<gene>
    <name evidence="2" type="ORF">IAB75_01635</name>
</gene>
<name>A0A940DQN7_9BACT</name>
<dbReference type="EMBL" id="JADILV010000011">
    <property type="protein sequence ID" value="MBO8482809.1"/>
    <property type="molecule type" value="Genomic_DNA"/>
</dbReference>
<proteinExistence type="predicted"/>
<evidence type="ECO:0000313" key="2">
    <source>
        <dbReference type="EMBL" id="MBO8482809.1"/>
    </source>
</evidence>
<dbReference type="SMART" id="SM00530">
    <property type="entry name" value="HTH_XRE"/>
    <property type="match status" value="1"/>
</dbReference>
<feature type="domain" description="HTH cro/C1-type" evidence="1">
    <location>
        <begin position="20"/>
        <end position="74"/>
    </location>
</feature>
<dbReference type="Pfam" id="PF01381">
    <property type="entry name" value="HTH_3"/>
    <property type="match status" value="1"/>
</dbReference>